<dbReference type="AlphaFoldDB" id="A0A4Y2UDA3"/>
<dbReference type="EMBL" id="BGPR01035801">
    <property type="protein sequence ID" value="GBO10798.1"/>
    <property type="molecule type" value="Genomic_DNA"/>
</dbReference>
<protein>
    <submittedName>
        <fullName evidence="1">Uncharacterized protein</fullName>
    </submittedName>
</protein>
<comment type="caution">
    <text evidence="1">The sequence shown here is derived from an EMBL/GenBank/DDBJ whole genome shotgun (WGS) entry which is preliminary data.</text>
</comment>
<evidence type="ECO:0000313" key="2">
    <source>
        <dbReference type="Proteomes" id="UP000499080"/>
    </source>
</evidence>
<organism evidence="1 2">
    <name type="scientific">Araneus ventricosus</name>
    <name type="common">Orbweaver spider</name>
    <name type="synonym">Epeira ventricosa</name>
    <dbReference type="NCBI Taxonomy" id="182803"/>
    <lineage>
        <taxon>Eukaryota</taxon>
        <taxon>Metazoa</taxon>
        <taxon>Ecdysozoa</taxon>
        <taxon>Arthropoda</taxon>
        <taxon>Chelicerata</taxon>
        <taxon>Arachnida</taxon>
        <taxon>Araneae</taxon>
        <taxon>Araneomorphae</taxon>
        <taxon>Entelegynae</taxon>
        <taxon>Araneoidea</taxon>
        <taxon>Araneidae</taxon>
        <taxon>Araneus</taxon>
    </lineage>
</organism>
<name>A0A4Y2UDA3_ARAVE</name>
<accession>A0A4Y2UDA3</accession>
<gene>
    <name evidence="1" type="ORF">AVEN_160250_1</name>
</gene>
<reference evidence="1 2" key="1">
    <citation type="journal article" date="2019" name="Sci. Rep.">
        <title>Orb-weaving spider Araneus ventricosus genome elucidates the spidroin gene catalogue.</title>
        <authorList>
            <person name="Kono N."/>
            <person name="Nakamura H."/>
            <person name="Ohtoshi R."/>
            <person name="Moran D.A.P."/>
            <person name="Shinohara A."/>
            <person name="Yoshida Y."/>
            <person name="Fujiwara M."/>
            <person name="Mori M."/>
            <person name="Tomita M."/>
            <person name="Arakawa K."/>
        </authorList>
    </citation>
    <scope>NUCLEOTIDE SEQUENCE [LARGE SCALE GENOMIC DNA]</scope>
</reference>
<evidence type="ECO:0000313" key="1">
    <source>
        <dbReference type="EMBL" id="GBO10798.1"/>
    </source>
</evidence>
<sequence>MTGPHLSNGFWNNNVCFGAPWVLNFCLWMTTLPDPHHFETLYAEYFNRRLSPVSLASILSGLKSIERVWDIAADELRPSTPPTCLPELRRAFADEMVMSSPDQMIFDAQHA</sequence>
<proteinExistence type="predicted"/>
<dbReference type="Proteomes" id="UP000499080">
    <property type="component" value="Unassembled WGS sequence"/>
</dbReference>
<keyword evidence="2" id="KW-1185">Reference proteome</keyword>